<accession>A0ABW2T7H6</accession>
<reference evidence="3" key="1">
    <citation type="journal article" date="2019" name="Int. J. Syst. Evol. Microbiol.">
        <title>The Global Catalogue of Microorganisms (GCM) 10K type strain sequencing project: providing services to taxonomists for standard genome sequencing and annotation.</title>
        <authorList>
            <consortium name="The Broad Institute Genomics Platform"/>
            <consortium name="The Broad Institute Genome Sequencing Center for Infectious Disease"/>
            <person name="Wu L."/>
            <person name="Ma J."/>
        </authorList>
    </citation>
    <scope>NUCLEOTIDE SEQUENCE [LARGE SCALE GENOMIC DNA]</scope>
    <source>
        <strain evidence="3">JCM 10083</strain>
    </source>
</reference>
<evidence type="ECO:0000256" key="1">
    <source>
        <dbReference type="SAM" id="Phobius"/>
    </source>
</evidence>
<keyword evidence="1" id="KW-0472">Membrane</keyword>
<keyword evidence="1" id="KW-1133">Transmembrane helix</keyword>
<proteinExistence type="predicted"/>
<evidence type="ECO:0000313" key="2">
    <source>
        <dbReference type="EMBL" id="MFC7604518.1"/>
    </source>
</evidence>
<comment type="caution">
    <text evidence="2">The sequence shown here is derived from an EMBL/GenBank/DDBJ whole genome shotgun (WGS) entry which is preliminary data.</text>
</comment>
<dbReference type="Proteomes" id="UP001596514">
    <property type="component" value="Unassembled WGS sequence"/>
</dbReference>
<feature type="transmembrane region" description="Helical" evidence="1">
    <location>
        <begin position="79"/>
        <end position="101"/>
    </location>
</feature>
<evidence type="ECO:0008006" key="4">
    <source>
        <dbReference type="Google" id="ProtNLM"/>
    </source>
</evidence>
<keyword evidence="3" id="KW-1185">Reference proteome</keyword>
<organism evidence="2 3">
    <name type="scientific">Streptosporangium amethystogenes subsp. fukuiense</name>
    <dbReference type="NCBI Taxonomy" id="698418"/>
    <lineage>
        <taxon>Bacteria</taxon>
        <taxon>Bacillati</taxon>
        <taxon>Actinomycetota</taxon>
        <taxon>Actinomycetes</taxon>
        <taxon>Streptosporangiales</taxon>
        <taxon>Streptosporangiaceae</taxon>
        <taxon>Streptosporangium</taxon>
    </lineage>
</organism>
<feature type="transmembrane region" description="Helical" evidence="1">
    <location>
        <begin position="31"/>
        <end position="54"/>
    </location>
</feature>
<dbReference type="EMBL" id="JBHTEE010000001">
    <property type="protein sequence ID" value="MFC7604518.1"/>
    <property type="molecule type" value="Genomic_DNA"/>
</dbReference>
<protein>
    <recommendedName>
        <fullName evidence="4">ABC transmembrane type-1 domain-containing protein</fullName>
    </recommendedName>
</protein>
<dbReference type="RefSeq" id="WP_343972344.1">
    <property type="nucleotide sequence ID" value="NZ_BAAAGK010000093.1"/>
</dbReference>
<name>A0ABW2T7H6_9ACTN</name>
<keyword evidence="1" id="KW-0812">Transmembrane</keyword>
<gene>
    <name evidence="2" type="ORF">ACFQVD_30855</name>
</gene>
<evidence type="ECO:0000313" key="3">
    <source>
        <dbReference type="Proteomes" id="UP001596514"/>
    </source>
</evidence>
<sequence>MFEVSHDSDVGGRPAPIPAKANPTSGMVNHITLLFVLGSVPLLLANWFIALMVLSPTCTLLYEGGNITECVGGLSEEELAAASGVVALVLLLIQMGLILIVRRRTRGS</sequence>